<feature type="binding site" evidence="7">
    <location>
        <position position="182"/>
    </location>
    <ligand>
        <name>L-glutamine</name>
        <dbReference type="ChEBI" id="CHEBI:58359"/>
    </ligand>
</feature>
<feature type="active site" description="For glutaminase activity" evidence="7">
    <location>
        <position position="112"/>
    </location>
</feature>
<keyword evidence="4 7" id="KW-0547">Nucleotide-binding</keyword>
<evidence type="ECO:0000259" key="10">
    <source>
        <dbReference type="PROSITE" id="PS50263"/>
    </source>
</evidence>
<dbReference type="InterPro" id="IPR022310">
    <property type="entry name" value="NAD/GMP_synthase"/>
</dbReference>
<feature type="binding site" evidence="7">
    <location>
        <position position="405"/>
    </location>
    <ligand>
        <name>ATP</name>
        <dbReference type="ChEBI" id="CHEBI:30616"/>
    </ligand>
</feature>
<evidence type="ECO:0000256" key="5">
    <source>
        <dbReference type="ARBA" id="ARBA00022840"/>
    </source>
</evidence>
<dbReference type="STRING" id="1678841.TBC1_11544"/>
<dbReference type="SUPFAM" id="SSF52402">
    <property type="entry name" value="Adenine nucleotide alpha hydrolases-like"/>
    <property type="match status" value="1"/>
</dbReference>
<dbReference type="InterPro" id="IPR014445">
    <property type="entry name" value="Gln-dep_NAD_synthase"/>
</dbReference>
<evidence type="ECO:0000313" key="12">
    <source>
        <dbReference type="Proteomes" id="UP000053091"/>
    </source>
</evidence>
<feature type="binding site" evidence="7">
    <location>
        <begin position="298"/>
        <end position="305"/>
    </location>
    <ligand>
        <name>ATP</name>
        <dbReference type="ChEBI" id="CHEBI:30616"/>
    </ligand>
</feature>
<dbReference type="Proteomes" id="UP000053091">
    <property type="component" value="Unassembled WGS sequence"/>
</dbReference>
<dbReference type="InterPro" id="IPR003010">
    <property type="entry name" value="C-N_Hydrolase"/>
</dbReference>
<evidence type="ECO:0000256" key="2">
    <source>
        <dbReference type="ARBA" id="ARBA00007145"/>
    </source>
</evidence>
<dbReference type="FunFam" id="3.40.50.620:FF:000106">
    <property type="entry name" value="Glutamine-dependent NAD(+) synthetase"/>
    <property type="match status" value="1"/>
</dbReference>
<name>A0A0S7C189_9BACT</name>
<dbReference type="NCBIfam" id="TIGR00552">
    <property type="entry name" value="nadE"/>
    <property type="match status" value="1"/>
</dbReference>
<evidence type="ECO:0000256" key="1">
    <source>
        <dbReference type="ARBA" id="ARBA00005188"/>
    </source>
</evidence>
<keyword evidence="3 7" id="KW-0436">Ligase</keyword>
<evidence type="ECO:0000256" key="6">
    <source>
        <dbReference type="ARBA" id="ARBA00023027"/>
    </source>
</evidence>
<comment type="similarity">
    <text evidence="9">Belongs to the NAD synthetase family.</text>
</comment>
<feature type="binding site" evidence="7">
    <location>
        <position position="381"/>
    </location>
    <ligand>
        <name>deamido-NAD(+)</name>
        <dbReference type="ChEBI" id="CHEBI:58437"/>
        <note>ligand shared between two neighboring subunits</note>
    </ligand>
</feature>
<protein>
    <recommendedName>
        <fullName evidence="7 8">Glutamine-dependent NAD(+) synthetase</fullName>
        <ecNumber evidence="7 8">6.3.5.1</ecNumber>
    </recommendedName>
    <alternativeName>
        <fullName evidence="7 8">NAD(+) synthase [glutamine-hydrolyzing]</fullName>
    </alternativeName>
</protein>
<evidence type="ECO:0000256" key="4">
    <source>
        <dbReference type="ARBA" id="ARBA00022741"/>
    </source>
</evidence>
<evidence type="ECO:0000256" key="3">
    <source>
        <dbReference type="ARBA" id="ARBA00022598"/>
    </source>
</evidence>
<dbReference type="PATRIC" id="fig|1678841.3.peg.620"/>
<dbReference type="InterPro" id="IPR003694">
    <property type="entry name" value="NAD_synthase"/>
</dbReference>
<dbReference type="InterPro" id="IPR036526">
    <property type="entry name" value="C-N_Hydrolase_sf"/>
</dbReference>
<feature type="binding site" evidence="7">
    <location>
        <position position="118"/>
    </location>
    <ligand>
        <name>L-glutamine</name>
        <dbReference type="ChEBI" id="CHEBI:58359"/>
    </ligand>
</feature>
<dbReference type="NCBIfam" id="NF010588">
    <property type="entry name" value="PRK13981.1"/>
    <property type="match status" value="1"/>
</dbReference>
<gene>
    <name evidence="7" type="primary">nadE</name>
    <name evidence="11" type="ORF">TBC1_11544</name>
</gene>
<feature type="binding site" evidence="7">
    <location>
        <position position="520"/>
    </location>
    <ligand>
        <name>deamido-NAD(+)</name>
        <dbReference type="ChEBI" id="CHEBI:58437"/>
        <note>ligand shared between two neighboring subunits</note>
    </ligand>
</feature>
<dbReference type="UniPathway" id="UPA00253">
    <property type="reaction ID" value="UER00334"/>
</dbReference>
<dbReference type="Pfam" id="PF00795">
    <property type="entry name" value="CN_hydrolase"/>
    <property type="match status" value="1"/>
</dbReference>
<sequence>MKLALVQLNYVIGDFDGNTLKIIEQLRLAQRSGAEVAVFAELAVTGYPARDYLEFDDFISRSEECMQQIAAECHGIAAIVGGPSRNLTGRGKPLFNSAWIFDGGQVKQLVHKSLLPNYDVFDEYRYFEPATGSGVVEVNGTRLAVTICEDIWNTGDIPLYRRFPLDEAFAMKPELIINIAASPFHYNQAIARRRVLRDNALKYKLPVIYVNHTGAQTELIFDGGSMACDSGGNIREALPFFKEGMKIIETGESWYNAPVAPEVKIAEEVRDIALIHDALVLGIRDYFGKMGFGKAILGLSGGIDSAVTLALAAEALGPQSVHGILLPSEFSSDHSVEDAKVLAVNLGCPYEVIPISDTFHTLESTMQPFFKDLPFGLTEENMQARIRAVILMALANKFGYILLNTSNKSEAAVGYGTLYGDMCGGLSVLGDVYKTDVYRLAHYINRITEVIPMNSIVKPPSAELRPGQKDSDSLPEYDVLDQLLFQYIEKRKGKRELEAMGFAPALVARVLKMVNTNEWKRYQTPPILRVSPKAFGMGRRMPIVGKYTG</sequence>
<dbReference type="SUPFAM" id="SSF56317">
    <property type="entry name" value="Carbon-nitrogen hydrolase"/>
    <property type="match status" value="1"/>
</dbReference>
<dbReference type="GO" id="GO:0008795">
    <property type="term" value="F:NAD+ synthase activity"/>
    <property type="evidence" value="ECO:0007669"/>
    <property type="project" value="UniProtKB-UniRule"/>
</dbReference>
<dbReference type="CDD" id="cd07570">
    <property type="entry name" value="GAT_Gln-NAD-synth"/>
    <property type="match status" value="1"/>
</dbReference>
<feature type="binding site" evidence="7">
    <location>
        <position position="410"/>
    </location>
    <ligand>
        <name>deamido-NAD(+)</name>
        <dbReference type="ChEBI" id="CHEBI:58437"/>
        <note>ligand shared between two neighboring subunits</note>
    </ligand>
</feature>
<dbReference type="PIRSF" id="PIRSF006630">
    <property type="entry name" value="NADS_GAT"/>
    <property type="match status" value="1"/>
</dbReference>
<dbReference type="GO" id="GO:0004359">
    <property type="term" value="F:glutaminase activity"/>
    <property type="evidence" value="ECO:0007669"/>
    <property type="project" value="InterPro"/>
</dbReference>
<dbReference type="PANTHER" id="PTHR23090:SF9">
    <property type="entry name" value="GLUTAMINE-DEPENDENT NAD(+) SYNTHETASE"/>
    <property type="match status" value="1"/>
</dbReference>
<dbReference type="GO" id="GO:0005524">
    <property type="term" value="F:ATP binding"/>
    <property type="evidence" value="ECO:0007669"/>
    <property type="project" value="UniProtKB-UniRule"/>
</dbReference>
<dbReference type="CDD" id="cd00553">
    <property type="entry name" value="NAD_synthase"/>
    <property type="match status" value="1"/>
</dbReference>
<dbReference type="OrthoDB" id="9803818at2"/>
<reference evidence="11" key="1">
    <citation type="journal article" date="2015" name="Genome Announc.">
        <title>Draft Genome Sequence of Bacteroidales Strain TBC1, a Novel Isolate from a Methanogenic Wastewater Treatment System.</title>
        <authorList>
            <person name="Tourlousse D.M."/>
            <person name="Matsuura N."/>
            <person name="Sun L."/>
            <person name="Toyonaga M."/>
            <person name="Kuroda K."/>
            <person name="Ohashi A."/>
            <person name="Cruz R."/>
            <person name="Yamaguchi T."/>
            <person name="Sekiguchi Y."/>
        </authorList>
    </citation>
    <scope>NUCLEOTIDE SEQUENCE [LARGE SCALE GENOMIC DNA]</scope>
    <source>
        <strain evidence="11">TBC1</strain>
    </source>
</reference>
<comment type="caution">
    <text evidence="7">Lacks conserved residue(s) required for the propagation of feature annotation.</text>
</comment>
<accession>A0A0S7C189</accession>
<evidence type="ECO:0000256" key="8">
    <source>
        <dbReference type="PIRNR" id="PIRNR006630"/>
    </source>
</evidence>
<organism evidence="11">
    <name type="scientific">Lentimicrobium saccharophilum</name>
    <dbReference type="NCBI Taxonomy" id="1678841"/>
    <lineage>
        <taxon>Bacteria</taxon>
        <taxon>Pseudomonadati</taxon>
        <taxon>Bacteroidota</taxon>
        <taxon>Bacteroidia</taxon>
        <taxon>Bacteroidales</taxon>
        <taxon>Lentimicrobiaceae</taxon>
        <taxon>Lentimicrobium</taxon>
    </lineage>
</organism>
<dbReference type="EMBL" id="DF968182">
    <property type="protein sequence ID" value="GAP42415.1"/>
    <property type="molecule type" value="Genomic_DNA"/>
</dbReference>
<proteinExistence type="inferred from homology"/>
<evidence type="ECO:0000256" key="7">
    <source>
        <dbReference type="HAMAP-Rule" id="MF_02090"/>
    </source>
</evidence>
<keyword evidence="12" id="KW-1185">Reference proteome</keyword>
<comment type="similarity">
    <text evidence="2 7 8">In the C-terminal section; belongs to the NAD synthetase family.</text>
</comment>
<dbReference type="InterPro" id="IPR014729">
    <property type="entry name" value="Rossmann-like_a/b/a_fold"/>
</dbReference>
<dbReference type="RefSeq" id="WP_062038129.1">
    <property type="nucleotide sequence ID" value="NZ_DF968182.1"/>
</dbReference>
<dbReference type="GO" id="GO:0005737">
    <property type="term" value="C:cytoplasm"/>
    <property type="evidence" value="ECO:0007669"/>
    <property type="project" value="InterPro"/>
</dbReference>
<dbReference type="GO" id="GO:0009435">
    <property type="term" value="P:NAD+ biosynthetic process"/>
    <property type="evidence" value="ECO:0007669"/>
    <property type="project" value="UniProtKB-UniRule"/>
</dbReference>
<dbReference type="EC" id="6.3.5.1" evidence="7 8"/>
<keyword evidence="5 7" id="KW-0067">ATP-binding</keyword>
<dbReference type="Gene3D" id="3.40.50.620">
    <property type="entry name" value="HUPs"/>
    <property type="match status" value="1"/>
</dbReference>
<dbReference type="GO" id="GO:0003952">
    <property type="term" value="F:NAD+ synthase (glutamine-hydrolyzing) activity"/>
    <property type="evidence" value="ECO:0007669"/>
    <property type="project" value="UniProtKB-UniRule"/>
</dbReference>
<evidence type="ECO:0000313" key="11">
    <source>
        <dbReference type="EMBL" id="GAP42415.1"/>
    </source>
</evidence>
<feature type="active site" description="Nucleophile; for glutaminase activity" evidence="7">
    <location>
        <position position="148"/>
    </location>
</feature>
<dbReference type="Pfam" id="PF02540">
    <property type="entry name" value="NAD_synthase"/>
    <property type="match status" value="1"/>
</dbReference>
<comment type="function">
    <text evidence="7">Catalyzes the ATP-dependent amidation of deamido-NAD to form NAD. Uses L-glutamine as a nitrogen source.</text>
</comment>
<dbReference type="AlphaFoldDB" id="A0A0S7C189"/>
<feature type="domain" description="CN hydrolase" evidence="10">
    <location>
        <begin position="1"/>
        <end position="261"/>
    </location>
</feature>
<dbReference type="HAMAP" id="MF_02090">
    <property type="entry name" value="NadE_glutamine_dep"/>
    <property type="match status" value="1"/>
</dbReference>
<feature type="active site" description="Proton acceptor; for glutaminase activity" evidence="7">
    <location>
        <position position="41"/>
    </location>
</feature>
<dbReference type="Gene3D" id="3.60.110.10">
    <property type="entry name" value="Carbon-nitrogen hydrolase"/>
    <property type="match status" value="1"/>
</dbReference>
<dbReference type="PROSITE" id="PS50263">
    <property type="entry name" value="CN_HYDROLASE"/>
    <property type="match status" value="1"/>
</dbReference>
<comment type="pathway">
    <text evidence="1 7 8">Cofactor biosynthesis; NAD(+) biosynthesis; NAD(+) from deamido-NAD(+) (L-Gln route): step 1/1.</text>
</comment>
<dbReference type="PANTHER" id="PTHR23090">
    <property type="entry name" value="NH 3 /GLUTAMINE-DEPENDENT NAD + SYNTHETASE"/>
    <property type="match status" value="1"/>
</dbReference>
<evidence type="ECO:0000256" key="9">
    <source>
        <dbReference type="RuleBase" id="RU003811"/>
    </source>
</evidence>
<keyword evidence="6 7" id="KW-0520">NAD</keyword>
<comment type="catalytic activity">
    <reaction evidence="7 8">
        <text>deamido-NAD(+) + L-glutamine + ATP + H2O = L-glutamate + AMP + diphosphate + NAD(+) + H(+)</text>
        <dbReference type="Rhea" id="RHEA:24384"/>
        <dbReference type="ChEBI" id="CHEBI:15377"/>
        <dbReference type="ChEBI" id="CHEBI:15378"/>
        <dbReference type="ChEBI" id="CHEBI:29985"/>
        <dbReference type="ChEBI" id="CHEBI:30616"/>
        <dbReference type="ChEBI" id="CHEBI:33019"/>
        <dbReference type="ChEBI" id="CHEBI:57540"/>
        <dbReference type="ChEBI" id="CHEBI:58359"/>
        <dbReference type="ChEBI" id="CHEBI:58437"/>
        <dbReference type="ChEBI" id="CHEBI:456215"/>
        <dbReference type="EC" id="6.3.5.1"/>
    </reaction>
</comment>